<dbReference type="InterPro" id="IPR007587">
    <property type="entry name" value="SAPS"/>
</dbReference>
<gene>
    <name evidence="4" type="ORF">SteCoe_13115</name>
</gene>
<comment type="similarity">
    <text evidence="1">Belongs to the SAPS family.</text>
</comment>
<evidence type="ECO:0000256" key="1">
    <source>
        <dbReference type="ARBA" id="ARBA00006180"/>
    </source>
</evidence>
<organism evidence="4 5">
    <name type="scientific">Stentor coeruleus</name>
    <dbReference type="NCBI Taxonomy" id="5963"/>
    <lineage>
        <taxon>Eukaryota</taxon>
        <taxon>Sar</taxon>
        <taxon>Alveolata</taxon>
        <taxon>Ciliophora</taxon>
        <taxon>Postciliodesmatophora</taxon>
        <taxon>Heterotrichea</taxon>
        <taxon>Heterotrichida</taxon>
        <taxon>Stentoridae</taxon>
        <taxon>Stentor</taxon>
    </lineage>
</organism>
<dbReference type="Proteomes" id="UP000187209">
    <property type="component" value="Unassembled WGS sequence"/>
</dbReference>
<reference evidence="4 5" key="1">
    <citation type="submission" date="2016-11" db="EMBL/GenBank/DDBJ databases">
        <title>The macronuclear genome of Stentor coeruleus: a giant cell with tiny introns.</title>
        <authorList>
            <person name="Slabodnick M."/>
            <person name="Ruby J.G."/>
            <person name="Reiff S.B."/>
            <person name="Swart E.C."/>
            <person name="Gosai S."/>
            <person name="Prabakaran S."/>
            <person name="Witkowska E."/>
            <person name="Larue G.E."/>
            <person name="Fisher S."/>
            <person name="Freeman R.M."/>
            <person name="Gunawardena J."/>
            <person name="Chu W."/>
            <person name="Stover N.A."/>
            <person name="Gregory B.D."/>
            <person name="Nowacki M."/>
            <person name="Derisi J."/>
            <person name="Roy S.W."/>
            <person name="Marshall W.F."/>
            <person name="Sood P."/>
        </authorList>
    </citation>
    <scope>NUCLEOTIDE SEQUENCE [LARGE SCALE GENOMIC DNA]</scope>
    <source>
        <strain evidence="4">WM001</strain>
    </source>
</reference>
<keyword evidence="5" id="KW-1185">Reference proteome</keyword>
<sequence length="735" mass="85479">MQFSGAFWATLQRFQMNNHAIENLLSKDGTTLAEVLNEDMVIQEIRNQNSKLIEFMNHEKLGELLELVTVFPDTDADRRRTQNHPFIACEILCESGPLHDKMIESHDLMNKLFQFLDVETQHSTLLGYFSKTVIALLNRHPEKTLNFLTSQDYILKLLNHLYSRSIVDIVIKILTFDIAGNEFILKEQKLIIRELLQMVKNSSKWKVHFASFILSDILNKAMEINSWKELIEVIISDESLQILFTCLLSNEKFRIVSSSNILKTLFSVCVRVNLYFYYENMSHINMLISHLDKLALKLSEKSEESLKNTLQETVAPLGEAKLRIVELIAVSLKQDNEKLFKSILESKILREIIILFFEYPWHSILHTSIDSIVQSTFLYQNTTLIESLLFDSNFVEKMIESVKNIRINHRCGYLGHINRIANMLKDTENEKIKEHLKSIEGWKQFVEKYLNVRNTYDKKILGEPWKKDESSSSEGEDKELKISDKVIQTYTSHGTSYGNQEENKDKTENKTEDDIEENIEEHVEEGEKNKIHNEESGQDNKHESGFDSGNKDEEKHEEESKHNEEYENKVNIKDEEAHEETKDIEETKNTEENKDTEETKVTEETKTNEKTEENVGPHSPSSLFAEVTENAILEVSKQETMPEEPKTFKKPADIEIPNDKTHETKRVHENISPQNDRVSPRQHDKRSPKYHSPSNKQGSSPRHYSPSLNPEFNCTNFWKLGLIVDEIDDLEELEE</sequence>
<feature type="compositionally biased region" description="Basic and acidic residues" evidence="3">
    <location>
        <begin position="501"/>
        <end position="512"/>
    </location>
</feature>
<evidence type="ECO:0000256" key="2">
    <source>
        <dbReference type="ARBA" id="ARBA00023306"/>
    </source>
</evidence>
<dbReference type="Pfam" id="PF04499">
    <property type="entry name" value="SAPS"/>
    <property type="match status" value="1"/>
</dbReference>
<dbReference type="GO" id="GO:0019888">
    <property type="term" value="F:protein phosphatase regulator activity"/>
    <property type="evidence" value="ECO:0007669"/>
    <property type="project" value="TreeGrafter"/>
</dbReference>
<evidence type="ECO:0000313" key="4">
    <source>
        <dbReference type="EMBL" id="OMJ85568.1"/>
    </source>
</evidence>
<proteinExistence type="inferred from homology"/>
<feature type="compositionally biased region" description="Acidic residues" evidence="3">
    <location>
        <begin position="513"/>
        <end position="524"/>
    </location>
</feature>
<dbReference type="PANTHER" id="PTHR12634">
    <property type="entry name" value="SIT4 YEAST -ASSOCIATING PROTEIN-RELATED"/>
    <property type="match status" value="1"/>
</dbReference>
<dbReference type="AlphaFoldDB" id="A0A1R2C979"/>
<comment type="caution">
    <text evidence="4">The sequence shown here is derived from an EMBL/GenBank/DDBJ whole genome shotgun (WGS) entry which is preliminary data.</text>
</comment>
<dbReference type="PANTHER" id="PTHR12634:SF8">
    <property type="entry name" value="FIERY MOUNTAIN, ISOFORM D"/>
    <property type="match status" value="1"/>
</dbReference>
<feature type="region of interest" description="Disordered" evidence="3">
    <location>
        <begin position="464"/>
        <end position="708"/>
    </location>
</feature>
<evidence type="ECO:0000313" key="5">
    <source>
        <dbReference type="Proteomes" id="UP000187209"/>
    </source>
</evidence>
<feature type="compositionally biased region" description="Basic and acidic residues" evidence="3">
    <location>
        <begin position="678"/>
        <end position="687"/>
    </location>
</feature>
<feature type="compositionally biased region" description="Basic and acidic residues" evidence="3">
    <location>
        <begin position="525"/>
        <end position="615"/>
    </location>
</feature>
<feature type="compositionally biased region" description="Polar residues" evidence="3">
    <location>
        <begin position="692"/>
        <end position="708"/>
    </location>
</feature>
<keyword evidence="2" id="KW-0131">Cell cycle</keyword>
<evidence type="ECO:0000256" key="3">
    <source>
        <dbReference type="SAM" id="MobiDB-lite"/>
    </source>
</evidence>
<accession>A0A1R2C979</accession>
<protein>
    <submittedName>
        <fullName evidence="4">Uncharacterized protein</fullName>
    </submittedName>
</protein>
<name>A0A1R2C979_9CILI</name>
<feature type="compositionally biased region" description="Polar residues" evidence="3">
    <location>
        <begin position="486"/>
        <end position="498"/>
    </location>
</feature>
<dbReference type="EMBL" id="MPUH01000233">
    <property type="protein sequence ID" value="OMJ85568.1"/>
    <property type="molecule type" value="Genomic_DNA"/>
</dbReference>
<dbReference type="OrthoDB" id="313574at2759"/>
<dbReference type="GO" id="GO:0019903">
    <property type="term" value="F:protein phosphatase binding"/>
    <property type="evidence" value="ECO:0007669"/>
    <property type="project" value="InterPro"/>
</dbReference>
<feature type="compositionally biased region" description="Basic and acidic residues" evidence="3">
    <location>
        <begin position="643"/>
        <end position="669"/>
    </location>
</feature>